<protein>
    <submittedName>
        <fullName evidence="1">Uncharacterized protein</fullName>
    </submittedName>
</protein>
<organism evidence="1 2">
    <name type="scientific">Diphasiastrum complanatum</name>
    <name type="common">Issler's clubmoss</name>
    <name type="synonym">Lycopodium complanatum</name>
    <dbReference type="NCBI Taxonomy" id="34168"/>
    <lineage>
        <taxon>Eukaryota</taxon>
        <taxon>Viridiplantae</taxon>
        <taxon>Streptophyta</taxon>
        <taxon>Embryophyta</taxon>
        <taxon>Tracheophyta</taxon>
        <taxon>Lycopodiopsida</taxon>
        <taxon>Lycopodiales</taxon>
        <taxon>Lycopodiaceae</taxon>
        <taxon>Lycopodioideae</taxon>
        <taxon>Diphasiastrum</taxon>
    </lineage>
</organism>
<evidence type="ECO:0000313" key="1">
    <source>
        <dbReference type="EMBL" id="KAJ7568618.1"/>
    </source>
</evidence>
<dbReference type="EMBL" id="CM055092">
    <property type="protein sequence ID" value="KAJ7568618.1"/>
    <property type="molecule type" value="Genomic_DNA"/>
</dbReference>
<dbReference type="Proteomes" id="UP001162992">
    <property type="component" value="Chromosome 1"/>
</dbReference>
<comment type="caution">
    <text evidence="1">The sequence shown here is derived from an EMBL/GenBank/DDBJ whole genome shotgun (WGS) entry which is preliminary data.</text>
</comment>
<gene>
    <name evidence="1" type="ORF">O6H91_01G040800</name>
</gene>
<evidence type="ECO:0000313" key="2">
    <source>
        <dbReference type="Proteomes" id="UP001162992"/>
    </source>
</evidence>
<accession>A0ACC2EQ67</accession>
<sequence>MDKAKRDESSKIQKLLQEGEQTLRNYIEKEILPDQLQRYAPAETAIHVLQSIVQFHFDKVLEKKQAVDCQKKELWKFFSIFFVFLAILFSGVVNSSRLQCKHSWAPIALCILAHLIFYISIAQTLKCINGFKYQRRCHKLTLGVAAEKLKQLKVLPCLIDPVRQEDLEVCYQEPSEVYCHKFKKRWFLCSLFLLLTSCTMVSSVAAILCT</sequence>
<reference evidence="2" key="1">
    <citation type="journal article" date="2024" name="Proc. Natl. Acad. Sci. U.S.A.">
        <title>Extraordinary preservation of gene collinearity over three hundred million years revealed in homosporous lycophytes.</title>
        <authorList>
            <person name="Li C."/>
            <person name="Wickell D."/>
            <person name="Kuo L.Y."/>
            <person name="Chen X."/>
            <person name="Nie B."/>
            <person name="Liao X."/>
            <person name="Peng D."/>
            <person name="Ji J."/>
            <person name="Jenkins J."/>
            <person name="Williams M."/>
            <person name="Shu S."/>
            <person name="Plott C."/>
            <person name="Barry K."/>
            <person name="Rajasekar S."/>
            <person name="Grimwood J."/>
            <person name="Han X."/>
            <person name="Sun S."/>
            <person name="Hou Z."/>
            <person name="He W."/>
            <person name="Dai G."/>
            <person name="Sun C."/>
            <person name="Schmutz J."/>
            <person name="Leebens-Mack J.H."/>
            <person name="Li F.W."/>
            <person name="Wang L."/>
        </authorList>
    </citation>
    <scope>NUCLEOTIDE SEQUENCE [LARGE SCALE GENOMIC DNA]</scope>
    <source>
        <strain evidence="2">cv. PW_Plant_1</strain>
    </source>
</reference>
<proteinExistence type="predicted"/>
<keyword evidence="2" id="KW-1185">Reference proteome</keyword>
<name>A0ACC2EQ67_DIPCM</name>